<keyword evidence="3" id="KW-1003">Cell membrane</keyword>
<evidence type="ECO:0008006" key="11">
    <source>
        <dbReference type="Google" id="ProtNLM"/>
    </source>
</evidence>
<name>A0A2N9JN05_9ACTN</name>
<evidence type="ECO:0000313" key="10">
    <source>
        <dbReference type="Proteomes" id="UP000238164"/>
    </source>
</evidence>
<organism evidence="9 10">
    <name type="scientific">Micropruina glycogenica</name>
    <dbReference type="NCBI Taxonomy" id="75385"/>
    <lineage>
        <taxon>Bacteria</taxon>
        <taxon>Bacillati</taxon>
        <taxon>Actinomycetota</taxon>
        <taxon>Actinomycetes</taxon>
        <taxon>Propionibacteriales</taxon>
        <taxon>Nocardioidaceae</taxon>
        <taxon>Micropruina</taxon>
    </lineage>
</organism>
<dbReference type="InterPro" id="IPR005744">
    <property type="entry name" value="Hy-lIII"/>
</dbReference>
<dbReference type="AlphaFoldDB" id="A0A2N9JN05"/>
<dbReference type="NCBIfam" id="TIGR01065">
    <property type="entry name" value="hlyIII"/>
    <property type="match status" value="1"/>
</dbReference>
<keyword evidence="7" id="KW-0479">Metal-binding</keyword>
<evidence type="ECO:0000256" key="1">
    <source>
        <dbReference type="ARBA" id="ARBA00004651"/>
    </source>
</evidence>
<proteinExistence type="inferred from homology"/>
<feature type="transmembrane region" description="Helical" evidence="8">
    <location>
        <begin position="131"/>
        <end position="148"/>
    </location>
</feature>
<feature type="transmembrane region" description="Helical" evidence="8">
    <location>
        <begin position="160"/>
        <end position="179"/>
    </location>
</feature>
<dbReference type="OrthoDB" id="9813689at2"/>
<dbReference type="PANTHER" id="PTHR20855:SF3">
    <property type="entry name" value="LD03007P"/>
    <property type="match status" value="1"/>
</dbReference>
<dbReference type="GO" id="GO:0046872">
    <property type="term" value="F:metal ion binding"/>
    <property type="evidence" value="ECO:0007669"/>
    <property type="project" value="UniProtKB-KW"/>
</dbReference>
<evidence type="ECO:0000256" key="6">
    <source>
        <dbReference type="ARBA" id="ARBA00023136"/>
    </source>
</evidence>
<comment type="similarity">
    <text evidence="2">Belongs to the UPF0073 (Hly-III) family.</text>
</comment>
<protein>
    <recommendedName>
        <fullName evidence="11">Hemolysin III</fullName>
    </recommendedName>
</protein>
<keyword evidence="5 8" id="KW-1133">Transmembrane helix</keyword>
<evidence type="ECO:0000256" key="4">
    <source>
        <dbReference type="ARBA" id="ARBA00022692"/>
    </source>
</evidence>
<comment type="subcellular location">
    <subcellularLocation>
        <location evidence="1">Cell membrane</location>
        <topology evidence="1">Multi-pass membrane protein</topology>
    </subcellularLocation>
</comment>
<dbReference type="EMBL" id="LT985188">
    <property type="protein sequence ID" value="SPD88973.1"/>
    <property type="molecule type" value="Genomic_DNA"/>
</dbReference>
<gene>
    <name evidence="9" type="ORF">MPLG2_3943</name>
</gene>
<keyword evidence="7" id="KW-0862">Zinc</keyword>
<dbReference type="PANTHER" id="PTHR20855">
    <property type="entry name" value="ADIPOR/PROGESTIN RECEPTOR-RELATED"/>
    <property type="match status" value="1"/>
</dbReference>
<reference evidence="9 10" key="1">
    <citation type="submission" date="2018-02" db="EMBL/GenBank/DDBJ databases">
        <authorList>
            <person name="Cohen D.B."/>
            <person name="Kent A.D."/>
        </authorList>
    </citation>
    <scope>NUCLEOTIDE SEQUENCE [LARGE SCALE GENOMIC DNA]</scope>
    <source>
        <strain evidence="9">1</strain>
    </source>
</reference>
<feature type="transmembrane region" description="Helical" evidence="8">
    <location>
        <begin position="43"/>
        <end position="62"/>
    </location>
</feature>
<sequence length="216" mass="23593">METSQGPLPKPLMRGWLHLAMTPIALLAGLTLVVLAPTLPGRVGGAVWLLAAVELFGVSALYHRGTWGERTGVMLRRLDHANIFVFIAASYTPLALMLLSPPSRTMLLIIIWSAALAGVFFNLVWLTSPRWLHTLLYLVMGWAALGWLGEFWANASLPAFVLISLGGLIYTIGAVVYALKRPDPSPRYFGYHEIFHACTIVAAICHFIAIAMVTLG</sequence>
<dbReference type="Proteomes" id="UP000238164">
    <property type="component" value="Chromosome 1"/>
</dbReference>
<dbReference type="Pfam" id="PF03006">
    <property type="entry name" value="HlyIII"/>
    <property type="match status" value="1"/>
</dbReference>
<evidence type="ECO:0000256" key="3">
    <source>
        <dbReference type="ARBA" id="ARBA00022475"/>
    </source>
</evidence>
<dbReference type="GO" id="GO:0140911">
    <property type="term" value="F:pore-forming activity"/>
    <property type="evidence" value="ECO:0007669"/>
    <property type="project" value="InterPro"/>
</dbReference>
<evidence type="ECO:0000256" key="2">
    <source>
        <dbReference type="ARBA" id="ARBA00008488"/>
    </source>
</evidence>
<feature type="binding site" evidence="7">
    <location>
        <position position="196"/>
    </location>
    <ligand>
        <name>Zn(2+)</name>
        <dbReference type="ChEBI" id="CHEBI:29105"/>
    </ligand>
</feature>
<evidence type="ECO:0000256" key="8">
    <source>
        <dbReference type="SAM" id="Phobius"/>
    </source>
</evidence>
<dbReference type="RefSeq" id="WP_105187361.1">
    <property type="nucleotide sequence ID" value="NZ_BAAAGO010000016.1"/>
</dbReference>
<evidence type="ECO:0000313" key="9">
    <source>
        <dbReference type="EMBL" id="SPD88973.1"/>
    </source>
</evidence>
<accession>A0A2N9JN05</accession>
<dbReference type="KEGG" id="mgg:MPLG2_3943"/>
<dbReference type="InterPro" id="IPR004254">
    <property type="entry name" value="AdipoR/HlyIII-related"/>
</dbReference>
<keyword evidence="6 8" id="KW-0472">Membrane</keyword>
<feature type="binding site" evidence="7">
    <location>
        <position position="192"/>
    </location>
    <ligand>
        <name>Zn(2+)</name>
        <dbReference type="ChEBI" id="CHEBI:29105"/>
    </ligand>
</feature>
<dbReference type="GO" id="GO:0005886">
    <property type="term" value="C:plasma membrane"/>
    <property type="evidence" value="ECO:0007669"/>
    <property type="project" value="UniProtKB-SubCell"/>
</dbReference>
<keyword evidence="4 8" id="KW-0812">Transmembrane</keyword>
<evidence type="ECO:0000256" key="7">
    <source>
        <dbReference type="PIRSR" id="PIRSR604254-1"/>
    </source>
</evidence>
<evidence type="ECO:0000256" key="5">
    <source>
        <dbReference type="ARBA" id="ARBA00022989"/>
    </source>
</evidence>
<feature type="transmembrane region" description="Helical" evidence="8">
    <location>
        <begin position="106"/>
        <end position="125"/>
    </location>
</feature>
<feature type="transmembrane region" description="Helical" evidence="8">
    <location>
        <begin position="16"/>
        <end position="36"/>
    </location>
</feature>
<feature type="transmembrane region" description="Helical" evidence="8">
    <location>
        <begin position="194"/>
        <end position="215"/>
    </location>
</feature>
<keyword evidence="10" id="KW-1185">Reference proteome</keyword>
<feature type="transmembrane region" description="Helical" evidence="8">
    <location>
        <begin position="82"/>
        <end position="99"/>
    </location>
</feature>
<feature type="binding site" evidence="7">
    <location>
        <position position="63"/>
    </location>
    <ligand>
        <name>Zn(2+)</name>
        <dbReference type="ChEBI" id="CHEBI:29105"/>
    </ligand>
</feature>